<sequence length="741" mass="80214">MAGTPPPLVANPFCNCPPPPGGLGGLPGNVRVPNIGDSPFDSPPKKPSPEGKREGEGDGKALRLVIDSVDKLPLPYDATLLKEFPCVLLENVGGNGCFAGATLQSVLRVPPLAKYILKQAEYLVTYKAELIKRYEDHYRTLTRRLESASQRPAGTLVREPHRDPKTSLLLETLLLLSHMYLPTPRELELADKKGKGQRGQKAKKGRKKEEGAVVSLRAESMYTTMVRSSNDFVVGRQEDATEAREFLLEGLHSELVAATELARTRNTDAPRDMTLDQASRDANTGTAVSDIFRGVLKSTVTCGDCGTKSDRDREVTWSLNVPMLDCVVDLTDGGNGGRASIDGLACVQSFFAPEEMKGDNQYFCACCGKKCNATVQISMPTVPPDVSVNFERFAGLSKNQTHVQLPEELDFSPFADQQEGAPPMEKHKLMSVVEHEGRTRHGGHYRTYKCKTLPNGQSKWFVYDDQVGYIREVSLEFVLGRQAYMAEYVQPNALAAVSPPDLADAPPPPINDPPAIVVNDEDAPPAAPAAPANPPIVKADDNKKAGGKKRKGRCEDKDEKGKEKEDTAPKKGKWEGRLRAGNELLVKEEKVETQERAEKEKAGGKKRRSPRLLAEPDLAKVKKEISKNKPAKQGGDKGKSKGKGGKPAPKPKAMLQGKKPLPTGPTQAGDHAAAIPQPPAEKAKPKSKKKPRKAAKPQPPAQKAADRKKAAGPTGGRKGGKEAKEAKGKKAKKAIVKDKAA</sequence>
<dbReference type="VEuPathDB" id="CryptoDB:Vbra_2122"/>
<dbReference type="OMA" id="CESCNSH"/>
<dbReference type="InterPro" id="IPR001394">
    <property type="entry name" value="Peptidase_C19_UCH"/>
</dbReference>
<dbReference type="InterPro" id="IPR050164">
    <property type="entry name" value="Peptidase_C19"/>
</dbReference>
<proteinExistence type="predicted"/>
<feature type="compositionally biased region" description="Basic and acidic residues" evidence="1">
    <location>
        <begin position="43"/>
        <end position="59"/>
    </location>
</feature>
<reference evidence="3 4" key="1">
    <citation type="submission" date="2014-11" db="EMBL/GenBank/DDBJ databases">
        <authorList>
            <person name="Zhu J."/>
            <person name="Qi W."/>
            <person name="Song R."/>
        </authorList>
    </citation>
    <scope>NUCLEOTIDE SEQUENCE [LARGE SCALE GENOMIC DNA]</scope>
</reference>
<feature type="compositionally biased region" description="Pro residues" evidence="1">
    <location>
        <begin position="525"/>
        <end position="534"/>
    </location>
</feature>
<feature type="compositionally biased region" description="Basic residues" evidence="1">
    <location>
        <begin position="195"/>
        <end position="206"/>
    </location>
</feature>
<evidence type="ECO:0000313" key="3">
    <source>
        <dbReference type="EMBL" id="CEM00802.1"/>
    </source>
</evidence>
<evidence type="ECO:0000313" key="4">
    <source>
        <dbReference type="Proteomes" id="UP000041254"/>
    </source>
</evidence>
<dbReference type="GO" id="GO:0016579">
    <property type="term" value="P:protein deubiquitination"/>
    <property type="evidence" value="ECO:0007669"/>
    <property type="project" value="InterPro"/>
</dbReference>
<feature type="region of interest" description="Disordered" evidence="1">
    <location>
        <begin position="25"/>
        <end position="59"/>
    </location>
</feature>
<dbReference type="InParanoid" id="A0A0G4ESB1"/>
<evidence type="ECO:0000256" key="1">
    <source>
        <dbReference type="SAM" id="MobiDB-lite"/>
    </source>
</evidence>
<accession>A0A0G4ESB1</accession>
<feature type="region of interest" description="Disordered" evidence="1">
    <location>
        <begin position="190"/>
        <end position="210"/>
    </location>
</feature>
<evidence type="ECO:0000259" key="2">
    <source>
        <dbReference type="PROSITE" id="PS50235"/>
    </source>
</evidence>
<organism evidence="3 4">
    <name type="scientific">Vitrella brassicaformis (strain CCMP3155)</name>
    <dbReference type="NCBI Taxonomy" id="1169540"/>
    <lineage>
        <taxon>Eukaryota</taxon>
        <taxon>Sar</taxon>
        <taxon>Alveolata</taxon>
        <taxon>Colpodellida</taxon>
        <taxon>Vitrellaceae</taxon>
        <taxon>Vitrella</taxon>
    </lineage>
</organism>
<dbReference type="PANTHER" id="PTHR24006">
    <property type="entry name" value="UBIQUITIN CARBOXYL-TERMINAL HYDROLASE"/>
    <property type="match status" value="1"/>
</dbReference>
<dbReference type="GO" id="GO:0005634">
    <property type="term" value="C:nucleus"/>
    <property type="evidence" value="ECO:0007669"/>
    <property type="project" value="TreeGrafter"/>
</dbReference>
<dbReference type="Proteomes" id="UP000041254">
    <property type="component" value="Unassembled WGS sequence"/>
</dbReference>
<feature type="domain" description="USP" evidence="2">
    <location>
        <begin position="87"/>
        <end position="491"/>
    </location>
</feature>
<dbReference type="OrthoDB" id="292964at2759"/>
<feature type="compositionally biased region" description="Basic and acidic residues" evidence="1">
    <location>
        <begin position="719"/>
        <end position="728"/>
    </location>
</feature>
<feature type="compositionally biased region" description="Basic residues" evidence="1">
    <location>
        <begin position="685"/>
        <end position="695"/>
    </location>
</feature>
<protein>
    <recommendedName>
        <fullName evidence="2">USP domain-containing protein</fullName>
    </recommendedName>
</protein>
<name>A0A0G4ESB1_VITBC</name>
<gene>
    <name evidence="3" type="ORF">Vbra_2122</name>
</gene>
<dbReference type="AlphaFoldDB" id="A0A0G4ESB1"/>
<dbReference type="GO" id="GO:0004843">
    <property type="term" value="F:cysteine-type deubiquitinase activity"/>
    <property type="evidence" value="ECO:0007669"/>
    <property type="project" value="InterPro"/>
</dbReference>
<dbReference type="InterPro" id="IPR038765">
    <property type="entry name" value="Papain-like_cys_pep_sf"/>
</dbReference>
<dbReference type="EMBL" id="CDMY01000299">
    <property type="protein sequence ID" value="CEM00802.1"/>
    <property type="molecule type" value="Genomic_DNA"/>
</dbReference>
<dbReference type="InterPro" id="IPR028889">
    <property type="entry name" value="USP"/>
</dbReference>
<dbReference type="Pfam" id="PF00443">
    <property type="entry name" value="UCH"/>
    <property type="match status" value="1"/>
</dbReference>
<feature type="region of interest" description="Disordered" evidence="1">
    <location>
        <begin position="499"/>
        <end position="741"/>
    </location>
</feature>
<feature type="compositionally biased region" description="Basic and acidic residues" evidence="1">
    <location>
        <begin position="553"/>
        <end position="603"/>
    </location>
</feature>
<dbReference type="PhylomeDB" id="A0A0G4ESB1"/>
<keyword evidence="4" id="KW-1185">Reference proteome</keyword>
<dbReference type="PROSITE" id="PS50235">
    <property type="entry name" value="USP_3"/>
    <property type="match status" value="1"/>
</dbReference>
<dbReference type="GO" id="GO:0005829">
    <property type="term" value="C:cytosol"/>
    <property type="evidence" value="ECO:0007669"/>
    <property type="project" value="TreeGrafter"/>
</dbReference>
<feature type="compositionally biased region" description="Basic and acidic residues" evidence="1">
    <location>
        <begin position="617"/>
        <end position="627"/>
    </location>
</feature>
<dbReference type="Gene3D" id="3.90.70.10">
    <property type="entry name" value="Cysteine proteinases"/>
    <property type="match status" value="1"/>
</dbReference>
<dbReference type="SUPFAM" id="SSF54001">
    <property type="entry name" value="Cysteine proteinases"/>
    <property type="match status" value="1"/>
</dbReference>